<accession>A0ABR3B3H4</accession>
<dbReference type="EMBL" id="JBCLYO010000005">
    <property type="protein sequence ID" value="KAL0088958.1"/>
    <property type="molecule type" value="Genomic_DNA"/>
</dbReference>
<keyword evidence="3" id="KW-1185">Reference proteome</keyword>
<gene>
    <name evidence="2" type="ORF">J3Q64DRAFT_1732534</name>
</gene>
<proteinExistence type="predicted"/>
<dbReference type="Proteomes" id="UP001448207">
    <property type="component" value="Unassembled WGS sequence"/>
</dbReference>
<evidence type="ECO:0000256" key="1">
    <source>
        <dbReference type="SAM" id="Phobius"/>
    </source>
</evidence>
<evidence type="ECO:0000313" key="3">
    <source>
        <dbReference type="Proteomes" id="UP001448207"/>
    </source>
</evidence>
<feature type="transmembrane region" description="Helical" evidence="1">
    <location>
        <begin position="41"/>
        <end position="59"/>
    </location>
</feature>
<reference evidence="2 3" key="1">
    <citation type="submission" date="2024-04" db="EMBL/GenBank/DDBJ databases">
        <title>Symmetric and asymmetric DNA N6-adenine methylation regulates different biological responses in Mucorales.</title>
        <authorList>
            <consortium name="Lawrence Berkeley National Laboratory"/>
            <person name="Lax C."/>
            <person name="Mondo S.J."/>
            <person name="Osorio-Concepcion M."/>
            <person name="Muszewska A."/>
            <person name="Corrochano-Luque M."/>
            <person name="Gutierrez G."/>
            <person name="Riley R."/>
            <person name="Lipzen A."/>
            <person name="Guo J."/>
            <person name="Hundley H."/>
            <person name="Amirebrahimi M."/>
            <person name="Ng V."/>
            <person name="Lorenzo-Gutierrez D."/>
            <person name="Binder U."/>
            <person name="Yang J."/>
            <person name="Song Y."/>
            <person name="Canovas D."/>
            <person name="Navarro E."/>
            <person name="Freitag M."/>
            <person name="Gabaldon T."/>
            <person name="Grigoriev I.V."/>
            <person name="Corrochano L.M."/>
            <person name="Nicolas F.E."/>
            <person name="Garre V."/>
        </authorList>
    </citation>
    <scope>NUCLEOTIDE SEQUENCE [LARGE SCALE GENOMIC DNA]</scope>
    <source>
        <strain evidence="2 3">L51</strain>
    </source>
</reference>
<name>A0ABR3B3H4_PHYBL</name>
<keyword evidence="1" id="KW-1133">Transmembrane helix</keyword>
<evidence type="ECO:0000313" key="2">
    <source>
        <dbReference type="EMBL" id="KAL0088958.1"/>
    </source>
</evidence>
<keyword evidence="1" id="KW-0472">Membrane</keyword>
<organism evidence="2 3">
    <name type="scientific">Phycomyces blakesleeanus</name>
    <dbReference type="NCBI Taxonomy" id="4837"/>
    <lineage>
        <taxon>Eukaryota</taxon>
        <taxon>Fungi</taxon>
        <taxon>Fungi incertae sedis</taxon>
        <taxon>Mucoromycota</taxon>
        <taxon>Mucoromycotina</taxon>
        <taxon>Mucoromycetes</taxon>
        <taxon>Mucorales</taxon>
        <taxon>Phycomycetaceae</taxon>
        <taxon>Phycomyces</taxon>
    </lineage>
</organism>
<feature type="transmembrane region" description="Helical" evidence="1">
    <location>
        <begin position="65"/>
        <end position="85"/>
    </location>
</feature>
<comment type="caution">
    <text evidence="2">The sequence shown here is derived from an EMBL/GenBank/DDBJ whole genome shotgun (WGS) entry which is preliminary data.</text>
</comment>
<sequence length="101" mass="12448">MYLCDRTKERKPNKDVFFLYCFYYKEFSYKVYIVTCNTRRFCLYLPLYITLPLCLYGYVSVCVSVFVRMCMCLTLFFVFISTNLYGRWRFLKRKLYLTLIN</sequence>
<protein>
    <submittedName>
        <fullName evidence="2">Uncharacterized protein</fullName>
    </submittedName>
</protein>
<keyword evidence="1" id="KW-0812">Transmembrane</keyword>